<evidence type="ECO:0000256" key="1">
    <source>
        <dbReference type="SAM" id="MobiDB-lite"/>
    </source>
</evidence>
<dbReference type="EMBL" id="EF494254">
    <property type="protein sequence ID" value="ABS30686.1"/>
    <property type="molecule type" value="Genomic_DNA"/>
</dbReference>
<proteinExistence type="predicted"/>
<gene>
    <name evidence="2" type="primary">STM</name>
</gene>
<name>A7TZE2_ASPOF</name>
<dbReference type="AlphaFoldDB" id="A7TZE2"/>
<feature type="non-terminal residue" evidence="2">
    <location>
        <position position="46"/>
    </location>
</feature>
<organism evidence="2">
    <name type="scientific">Asparagus officinalis</name>
    <name type="common">Garden asparagus</name>
    <dbReference type="NCBI Taxonomy" id="4686"/>
    <lineage>
        <taxon>Eukaryota</taxon>
        <taxon>Viridiplantae</taxon>
        <taxon>Streptophyta</taxon>
        <taxon>Embryophyta</taxon>
        <taxon>Tracheophyta</taxon>
        <taxon>Spermatophyta</taxon>
        <taxon>Magnoliopsida</taxon>
        <taxon>Liliopsida</taxon>
        <taxon>Asparagales</taxon>
        <taxon>Asparagaceae</taxon>
        <taxon>Asparagoideae</taxon>
        <taxon>Asparagus</taxon>
    </lineage>
</organism>
<protein>
    <submittedName>
        <fullName evidence="2">Shoot meristemless</fullName>
    </submittedName>
</protein>
<feature type="region of interest" description="Disordered" evidence="1">
    <location>
        <begin position="21"/>
        <end position="46"/>
    </location>
</feature>
<feature type="compositionally biased region" description="Pro residues" evidence="1">
    <location>
        <begin position="21"/>
        <end position="31"/>
    </location>
</feature>
<accession>A7TZE2</accession>
<evidence type="ECO:0000313" key="2">
    <source>
        <dbReference type="EMBL" id="ABS30686.1"/>
    </source>
</evidence>
<reference evidence="2" key="1">
    <citation type="journal article" date="2007" name="Proc. Natl. Acad. Sci. U.S.A.">
        <title>Regulation of SHOOT MERISTEMLESS genes via an upstream-conserved noncoding sequence coordinates leaf development.</title>
        <authorList>
            <person name="Uchida N."/>
            <person name="Townsley B."/>
            <person name="Chung K.H."/>
            <person name="Sinha N."/>
        </authorList>
    </citation>
    <scope>NUCLEOTIDE SEQUENCE</scope>
</reference>
<sequence length="46" mass="4915">MEARNPSCFLGFGEGISHLLPPPPLLLPPPSTHQANNNGEDFDSSL</sequence>